<dbReference type="Pfam" id="PF01053">
    <property type="entry name" value="Cys_Met_Meta_PP"/>
    <property type="match status" value="1"/>
</dbReference>
<dbReference type="GO" id="GO:0019346">
    <property type="term" value="P:transsulfuration"/>
    <property type="evidence" value="ECO:0007669"/>
    <property type="project" value="InterPro"/>
</dbReference>
<dbReference type="Gene3D" id="1.20.1560.10">
    <property type="entry name" value="ABC transporter type 1, transmembrane domain"/>
    <property type="match status" value="2"/>
</dbReference>
<dbReference type="Pfam" id="PF00664">
    <property type="entry name" value="ABC_membrane"/>
    <property type="match status" value="2"/>
</dbReference>
<keyword evidence="6" id="KW-0547">Nucleotide-binding</keyword>
<keyword evidence="15" id="KW-1185">Reference proteome</keyword>
<comment type="subcellular location">
    <subcellularLocation>
        <location evidence="2">Membrane</location>
        <topology evidence="2">Multi-pass membrane protein</topology>
    </subcellularLocation>
</comment>
<evidence type="ECO:0008006" key="16">
    <source>
        <dbReference type="Google" id="ProtNLM"/>
    </source>
</evidence>
<feature type="domain" description="ABC transmembrane type-1" evidence="13">
    <location>
        <begin position="330"/>
        <end position="629"/>
    </location>
</feature>
<dbReference type="Gene3D" id="3.40.50.300">
    <property type="entry name" value="P-loop containing nucleotide triphosphate hydrolases"/>
    <property type="match status" value="2"/>
</dbReference>
<accession>A0A9W8NBH3</accession>
<feature type="transmembrane region" description="Helical" evidence="11">
    <location>
        <begin position="86"/>
        <end position="105"/>
    </location>
</feature>
<dbReference type="Pfam" id="PF00005">
    <property type="entry name" value="ABC_tran"/>
    <property type="match status" value="2"/>
</dbReference>
<sequence>MTHAGIPKEQREAVGVFDDLVRISNGIEESEDLVHDIQQALEKAVLSAAATNGTNGSVVCLGQPETALGAVDVQWVHRLAQFAQTGYLQLTIIVVSFLLLVRYLLQRSYSKISLPETNASAIPLPYEICSQILRATALALMTVAAVQTGGKWTNVAVITYAFCLGLLRLVNDLEWRHVALHHVNFLLVTEFLVIAAGELLPYVDVTYSRHQNPVLTGSIVALGVAVVVAAGTPREWVPPSIDLDLSDKIPTREPSPEETCSWIGYYATYEWLTPLLLRGFRRQMTIEELPKLPWYDDPFVLLPRILKARAKSSRSFSTMVRYLRTELTTMAILAILSFTVELLSPFAMYKLLGYIGNPDSASVRPWVWLVLLSIGPFSRTVAFQQYIFVGTRVIVRVKAALTQELYYKAMGSMELDDEVFTEIAASGSDKGKSKRPQAATASGRLANLMSSDVDAITYGRDIIMIAFGVPTGTIVVLIGLYKLMDWPALVGAAAMLALTPLPLLISRKMMGYQREMKQIQDSRISAVSEYLSSIRVIKYFAWEDAIIEKIEAIRRGEQNKIWGLNVLFIALGQLTECIPTLALLLMFGLHTVVRKEKLTAEIAFTSISLVRTLRRNLSMAATYARQFTGTLVSLRRIDRYFDNVTPLLRHPEGPLRITNASLRRHKKAAFSLKDISIDFVEGGLNVVTGPSGSGKSTLLLAILGETLLESGSVTCPKDVAYASQSPWLQNETIRGNILFNSPFEQVRYDRVIEACGLAIDMDEFPERDETEVGENGASLSGGQKSRVALARALYSKAPVILLDDIFSALDAKTSAMLWKEAFCGDLLRNRTIVLVTQLPWIAPQADLTVVLENGQVKDLQQNLGITRHTVSVDEVVVDQGNVDTTVEVAATHAAETNGTNLNGNATNGHAKSVESKRQDEVTQEALKTGQTARLQFFSYMRLFGSPIHALIAIMMSVLSNASFVGTTLWLAVWVDAYEKDDAYDVAFYLGIYAVWTFGDTFFNGLTYVCYELGGWTAARTLHNNFMRAIMNVPLSWFKTTPVGRIVNRFSRDMASLDTMIITMLRMTIENAIRLVFQSFAVSAVMPIFLFPVAACCFLGVIAGEIYTRTAVAVKRLVSSAQSPVFAHFADSLAGLSIIRARAGMPETFGNQLAEKLRVLERAMEAQFNCNRWIALRVDMMTTIVTVAAGAIAVSKAGVVAAGIVGFSLSNATTLNTLIVILVRAMNEVEVELQSYHRVNEYAKVEPEEELEEYKHLGAYSDDPDVVLPKNWPRSGEIEFRNVTIKYEEDGPEILKNINLKFRAGERVAVVGRTGSGKSTLVLSLLRFTNIVSGQIFFDGIDITSFPRKKLREAITIIPQEAVLFNGDVDSNLDPTGKVDKETVEKALDYCSGIASFQFHRDENGSGSSTPTESGITLSTAVKAKGENFSHGQRQVLSLCRALVRKSKLMLLDEATASMDYETDQGIQEVLRKELKEHGGDRTLVTIAHRLKTIVDYDRVVVMSAGSVLEVGSPKELYEAKGQFYDMMRHSGEFEDLEKFLTGKS</sequence>
<dbReference type="PROSITE" id="PS00211">
    <property type="entry name" value="ABC_TRANSPORTER_1"/>
    <property type="match status" value="2"/>
</dbReference>
<feature type="transmembrane region" description="Helical" evidence="11">
    <location>
        <begin position="985"/>
        <end position="1010"/>
    </location>
</feature>
<dbReference type="SUPFAM" id="SSF52540">
    <property type="entry name" value="P-loop containing nucleoside triphosphate hydrolases"/>
    <property type="match status" value="2"/>
</dbReference>
<keyword evidence="4 11" id="KW-0812">Transmembrane</keyword>
<dbReference type="InterPro" id="IPR015424">
    <property type="entry name" value="PyrdxlP-dep_Trfase"/>
</dbReference>
<dbReference type="CDD" id="cd03244">
    <property type="entry name" value="ABCC_MRP_domain2"/>
    <property type="match status" value="1"/>
</dbReference>
<dbReference type="FunFam" id="1.20.1560.10:FF:000013">
    <property type="entry name" value="ABC transporter C family member 2"/>
    <property type="match status" value="1"/>
</dbReference>
<evidence type="ECO:0000313" key="15">
    <source>
        <dbReference type="Proteomes" id="UP001148614"/>
    </source>
</evidence>
<evidence type="ECO:0000256" key="2">
    <source>
        <dbReference type="ARBA" id="ARBA00004141"/>
    </source>
</evidence>
<evidence type="ECO:0000256" key="11">
    <source>
        <dbReference type="SAM" id="Phobius"/>
    </source>
</evidence>
<feature type="transmembrane region" description="Helical" evidence="11">
    <location>
        <begin position="183"/>
        <end position="202"/>
    </location>
</feature>
<keyword evidence="3" id="KW-0813">Transport</keyword>
<feature type="transmembrane region" description="Helical" evidence="11">
    <location>
        <begin position="214"/>
        <end position="232"/>
    </location>
</feature>
<dbReference type="SMART" id="SM00382">
    <property type="entry name" value="AAA"/>
    <property type="match status" value="2"/>
</dbReference>
<evidence type="ECO:0000256" key="10">
    <source>
        <dbReference type="ARBA" id="ARBA00023136"/>
    </source>
</evidence>
<dbReference type="PANTHER" id="PTHR24223:SF356">
    <property type="entry name" value="ATP-BINDING CASSETTE TRANSPORTER ABC4"/>
    <property type="match status" value="1"/>
</dbReference>
<dbReference type="EMBL" id="JANPWZ010001364">
    <property type="protein sequence ID" value="KAJ3566374.1"/>
    <property type="molecule type" value="Genomic_DNA"/>
</dbReference>
<feature type="transmembrane region" description="Helical" evidence="11">
    <location>
        <begin position="486"/>
        <end position="505"/>
    </location>
</feature>
<evidence type="ECO:0000313" key="14">
    <source>
        <dbReference type="EMBL" id="KAJ3566374.1"/>
    </source>
</evidence>
<evidence type="ECO:0000256" key="7">
    <source>
        <dbReference type="ARBA" id="ARBA00022840"/>
    </source>
</evidence>
<evidence type="ECO:0000256" key="9">
    <source>
        <dbReference type="ARBA" id="ARBA00022989"/>
    </source>
</evidence>
<dbReference type="InterPro" id="IPR027417">
    <property type="entry name" value="P-loop_NTPase"/>
</dbReference>
<feature type="domain" description="ABC transmembrane type-1" evidence="13">
    <location>
        <begin position="950"/>
        <end position="1229"/>
    </location>
</feature>
<feature type="transmembrane region" description="Helical" evidence="11">
    <location>
        <begin position="949"/>
        <end position="973"/>
    </location>
</feature>
<evidence type="ECO:0000256" key="3">
    <source>
        <dbReference type="ARBA" id="ARBA00022448"/>
    </source>
</evidence>
<dbReference type="VEuPathDB" id="FungiDB:F4678DRAFT_433052"/>
<keyword evidence="9 11" id="KW-1133">Transmembrane helix</keyword>
<evidence type="ECO:0000259" key="13">
    <source>
        <dbReference type="PROSITE" id="PS50929"/>
    </source>
</evidence>
<dbReference type="CDD" id="cd18604">
    <property type="entry name" value="ABC_6TM_VMR1_D2_like"/>
    <property type="match status" value="1"/>
</dbReference>
<feature type="transmembrane region" description="Helical" evidence="11">
    <location>
        <begin position="462"/>
        <end position="480"/>
    </location>
</feature>
<dbReference type="PANTHER" id="PTHR24223">
    <property type="entry name" value="ATP-BINDING CASSETTE SUB-FAMILY C"/>
    <property type="match status" value="1"/>
</dbReference>
<dbReference type="Gene3D" id="3.90.1150.10">
    <property type="entry name" value="Aspartate Aminotransferase, domain 1"/>
    <property type="match status" value="1"/>
</dbReference>
<dbReference type="PROSITE" id="PS50893">
    <property type="entry name" value="ABC_TRANSPORTER_2"/>
    <property type="match status" value="2"/>
</dbReference>
<feature type="transmembrane region" description="Helical" evidence="11">
    <location>
        <begin position="1074"/>
        <end position="1101"/>
    </location>
</feature>
<dbReference type="InterPro" id="IPR017871">
    <property type="entry name" value="ABC_transporter-like_CS"/>
</dbReference>
<dbReference type="CDD" id="cd03250">
    <property type="entry name" value="ABCC_MRP_domain1"/>
    <property type="match status" value="1"/>
</dbReference>
<dbReference type="SUPFAM" id="SSF53383">
    <property type="entry name" value="PLP-dependent transferases"/>
    <property type="match status" value="1"/>
</dbReference>
<feature type="transmembrane region" description="Helical" evidence="11">
    <location>
        <begin position="366"/>
        <end position="389"/>
    </location>
</feature>
<evidence type="ECO:0000256" key="5">
    <source>
        <dbReference type="ARBA" id="ARBA00022737"/>
    </source>
</evidence>
<dbReference type="GO" id="GO:0016020">
    <property type="term" value="C:membrane"/>
    <property type="evidence" value="ECO:0007669"/>
    <property type="project" value="UniProtKB-SubCell"/>
</dbReference>
<dbReference type="FunFam" id="3.40.50.300:FF:000838">
    <property type="entry name" value="ABC multidrug transporter (Eurofung)"/>
    <property type="match status" value="1"/>
</dbReference>
<evidence type="ECO:0000256" key="8">
    <source>
        <dbReference type="ARBA" id="ARBA00022898"/>
    </source>
</evidence>
<dbReference type="GO" id="GO:0030170">
    <property type="term" value="F:pyridoxal phosphate binding"/>
    <property type="evidence" value="ECO:0007669"/>
    <property type="project" value="InterPro"/>
</dbReference>
<feature type="domain" description="ABC transporter" evidence="12">
    <location>
        <begin position="655"/>
        <end position="878"/>
    </location>
</feature>
<keyword evidence="7" id="KW-0067">ATP-binding</keyword>
<dbReference type="InterPro" id="IPR050173">
    <property type="entry name" value="ABC_transporter_C-like"/>
</dbReference>
<feature type="transmembrane region" description="Helical" evidence="11">
    <location>
        <begin position="152"/>
        <end position="171"/>
    </location>
</feature>
<dbReference type="SUPFAM" id="SSF90123">
    <property type="entry name" value="ABC transporter transmembrane region"/>
    <property type="match status" value="2"/>
</dbReference>
<comment type="caution">
    <text evidence="14">The sequence shown here is derived from an EMBL/GenBank/DDBJ whole genome shotgun (WGS) entry which is preliminary data.</text>
</comment>
<dbReference type="VEuPathDB" id="FungiDB:F4678DRAFT_433050"/>
<dbReference type="PROSITE" id="PS50929">
    <property type="entry name" value="ABC_TM1F"/>
    <property type="match status" value="2"/>
</dbReference>
<dbReference type="GO" id="GO:0140359">
    <property type="term" value="F:ABC-type transporter activity"/>
    <property type="evidence" value="ECO:0007669"/>
    <property type="project" value="InterPro"/>
</dbReference>
<dbReference type="GO" id="GO:0005524">
    <property type="term" value="F:ATP binding"/>
    <property type="evidence" value="ECO:0007669"/>
    <property type="project" value="UniProtKB-KW"/>
</dbReference>
<dbReference type="Proteomes" id="UP001148614">
    <property type="component" value="Unassembled WGS sequence"/>
</dbReference>
<dbReference type="InterPro" id="IPR003593">
    <property type="entry name" value="AAA+_ATPase"/>
</dbReference>
<name>A0A9W8NBH3_9PEZI</name>
<dbReference type="GO" id="GO:0005737">
    <property type="term" value="C:cytoplasm"/>
    <property type="evidence" value="ECO:0007669"/>
    <property type="project" value="UniProtKB-ARBA"/>
</dbReference>
<dbReference type="InterPro" id="IPR015422">
    <property type="entry name" value="PyrdxlP-dep_Trfase_small"/>
</dbReference>
<gene>
    <name evidence="14" type="ORF">NPX13_g7153</name>
</gene>
<dbReference type="InterPro" id="IPR003439">
    <property type="entry name" value="ABC_transporter-like_ATP-bd"/>
</dbReference>
<proteinExistence type="predicted"/>
<evidence type="ECO:0000256" key="1">
    <source>
        <dbReference type="ARBA" id="ARBA00001933"/>
    </source>
</evidence>
<evidence type="ECO:0000259" key="12">
    <source>
        <dbReference type="PROSITE" id="PS50893"/>
    </source>
</evidence>
<evidence type="ECO:0000256" key="6">
    <source>
        <dbReference type="ARBA" id="ARBA00022741"/>
    </source>
</evidence>
<organism evidence="14 15">
    <name type="scientific">Xylaria arbuscula</name>
    <dbReference type="NCBI Taxonomy" id="114810"/>
    <lineage>
        <taxon>Eukaryota</taxon>
        <taxon>Fungi</taxon>
        <taxon>Dikarya</taxon>
        <taxon>Ascomycota</taxon>
        <taxon>Pezizomycotina</taxon>
        <taxon>Sordariomycetes</taxon>
        <taxon>Xylariomycetidae</taxon>
        <taxon>Xylariales</taxon>
        <taxon>Xylariaceae</taxon>
        <taxon>Xylaria</taxon>
    </lineage>
</organism>
<dbReference type="InterPro" id="IPR000277">
    <property type="entry name" value="Cys/Met-Metab_PyrdxlP-dep_enz"/>
</dbReference>
<evidence type="ECO:0000256" key="4">
    <source>
        <dbReference type="ARBA" id="ARBA00022692"/>
    </source>
</evidence>
<keyword evidence="10 11" id="KW-0472">Membrane</keyword>
<dbReference type="InterPro" id="IPR011527">
    <property type="entry name" value="ABC1_TM_dom"/>
</dbReference>
<protein>
    <recommendedName>
        <fullName evidence="16">ABC transporter</fullName>
    </recommendedName>
</protein>
<dbReference type="GO" id="GO:0016887">
    <property type="term" value="F:ATP hydrolysis activity"/>
    <property type="evidence" value="ECO:0007669"/>
    <property type="project" value="InterPro"/>
</dbReference>
<feature type="domain" description="ABC transporter" evidence="12">
    <location>
        <begin position="1277"/>
        <end position="1529"/>
    </location>
</feature>
<keyword evidence="5" id="KW-0677">Repeat</keyword>
<dbReference type="InterPro" id="IPR036640">
    <property type="entry name" value="ABC1_TM_sf"/>
</dbReference>
<feature type="transmembrane region" description="Helical" evidence="11">
    <location>
        <begin position="327"/>
        <end position="346"/>
    </location>
</feature>
<feature type="transmembrane region" description="Helical" evidence="11">
    <location>
        <begin position="562"/>
        <end position="587"/>
    </location>
</feature>
<keyword evidence="8" id="KW-0663">Pyridoxal phosphate</keyword>
<dbReference type="CDD" id="cd18596">
    <property type="entry name" value="ABC_6TM_VMR1_D1_like"/>
    <property type="match status" value="1"/>
</dbReference>
<comment type="cofactor">
    <cofactor evidence="1">
        <name>pyridoxal 5'-phosphate</name>
        <dbReference type="ChEBI" id="CHEBI:597326"/>
    </cofactor>
</comment>
<reference evidence="14" key="1">
    <citation type="submission" date="2022-07" db="EMBL/GenBank/DDBJ databases">
        <title>Genome Sequence of Xylaria arbuscula.</title>
        <authorList>
            <person name="Buettner E."/>
        </authorList>
    </citation>
    <scope>NUCLEOTIDE SEQUENCE</scope>
    <source>
        <strain evidence="14">VT107</strain>
    </source>
</reference>